<dbReference type="EMBL" id="QTPM01000012">
    <property type="protein sequence ID" value="RQY93855.1"/>
    <property type="molecule type" value="Genomic_DNA"/>
</dbReference>
<gene>
    <name evidence="1" type="ORF">DF017_12590</name>
</gene>
<accession>A0ABX9YQB2</accession>
<comment type="caution">
    <text evidence="1">The sequence shown here is derived from an EMBL/GenBank/DDBJ whole genome shotgun (WGS) entry which is preliminary data.</text>
</comment>
<name>A0ABX9YQB2_9BURK</name>
<reference evidence="1 2" key="1">
    <citation type="submission" date="2018-08" db="EMBL/GenBank/DDBJ databases">
        <title>Comparative analysis of Burkholderia isolates from Puerto Rico.</title>
        <authorList>
            <person name="Hall C."/>
            <person name="Sahl J."/>
            <person name="Wagner D."/>
        </authorList>
    </citation>
    <scope>NUCLEOTIDE SEQUENCE [LARGE SCALE GENOMIC DNA]</scope>
    <source>
        <strain evidence="1 2">Bp8966</strain>
    </source>
</reference>
<sequence>MAFNAAQNDQNGGIGVGPRQLCMGPSLTHPGANPLNTSTNAWKVRRFQRRIPIFQLLQLGNARFRMSGVGENGPDRL</sequence>
<dbReference type="Proteomes" id="UP000281098">
    <property type="component" value="Unassembled WGS sequence"/>
</dbReference>
<organism evidence="1 2">
    <name type="scientific">Burkholderia stagnalis</name>
    <dbReference type="NCBI Taxonomy" id="1503054"/>
    <lineage>
        <taxon>Bacteria</taxon>
        <taxon>Pseudomonadati</taxon>
        <taxon>Pseudomonadota</taxon>
        <taxon>Betaproteobacteria</taxon>
        <taxon>Burkholderiales</taxon>
        <taxon>Burkholderiaceae</taxon>
        <taxon>Burkholderia</taxon>
        <taxon>Burkholderia cepacia complex</taxon>
    </lineage>
</organism>
<protein>
    <submittedName>
        <fullName evidence="1">Uncharacterized protein</fullName>
    </submittedName>
</protein>
<evidence type="ECO:0000313" key="2">
    <source>
        <dbReference type="Proteomes" id="UP000281098"/>
    </source>
</evidence>
<proteinExistence type="predicted"/>
<keyword evidence="2" id="KW-1185">Reference proteome</keyword>
<dbReference type="RefSeq" id="WP_124759625.1">
    <property type="nucleotide sequence ID" value="NZ_QTPM01000012.1"/>
</dbReference>
<evidence type="ECO:0000313" key="1">
    <source>
        <dbReference type="EMBL" id="RQY93855.1"/>
    </source>
</evidence>